<keyword evidence="1" id="KW-0614">Plasmid</keyword>
<accession>A0ABM9SBF8</accession>
<protein>
    <submittedName>
        <fullName evidence="1">Uncharacterized protein</fullName>
    </submittedName>
</protein>
<evidence type="ECO:0000313" key="2">
    <source>
        <dbReference type="Proteomes" id="UP000278437"/>
    </source>
</evidence>
<reference evidence="1 2" key="1">
    <citation type="submission" date="2017-03" db="EMBL/GenBank/DDBJ databases">
        <title>Full genome sequence of a non-lethal Shewanella isolate that potentiates virulence of Vibio parahaemolyticus causing acute hepatopancreatic necrosis disease (AHPND) in shrimp.</title>
        <authorList>
            <person name="Prachumwat A."/>
            <person name="Sritunyalucksana K."/>
        </authorList>
    </citation>
    <scope>NUCLEOTIDE SEQUENCE [LARGE SCALE GENOMIC DNA]</scope>
    <source>
        <strain evidence="1 2">TH2012</strain>
        <plasmid evidence="2">psth1</plasmid>
    </source>
</reference>
<keyword evidence="2" id="KW-1185">Reference proteome</keyword>
<organism evidence="1 2">
    <name type="scientific">Shewanella khirikhana</name>
    <dbReference type="NCBI Taxonomy" id="1965282"/>
    <lineage>
        <taxon>Bacteria</taxon>
        <taxon>Pseudomonadati</taxon>
        <taxon>Pseudomonadota</taxon>
        <taxon>Gammaproteobacteria</taxon>
        <taxon>Alteromonadales</taxon>
        <taxon>Shewanellaceae</taxon>
        <taxon>Shewanella</taxon>
    </lineage>
</organism>
<evidence type="ECO:0000313" key="1">
    <source>
        <dbReference type="EMBL" id="AZQ13312.1"/>
    </source>
</evidence>
<dbReference type="EMBL" id="CP020374">
    <property type="protein sequence ID" value="AZQ13312.1"/>
    <property type="molecule type" value="Genomic_DNA"/>
</dbReference>
<sequence length="74" mass="7762">MPNQLCNAVSQAVKAAVLSSKMAPYSILGTLRQGWTPPADGNQVCTVNAAGEGDLRQDQKIDLRSLVCSMATVA</sequence>
<gene>
    <name evidence="1" type="ORF">STH12_04286</name>
</gene>
<geneLocation type="plasmid" evidence="2">
    <name>psth1</name>
</geneLocation>
<dbReference type="Proteomes" id="UP000278437">
    <property type="component" value="Plasmid pSTH1"/>
</dbReference>
<proteinExistence type="predicted"/>
<name>A0ABM9SBF8_9GAMM</name>